<feature type="transmembrane region" description="Helical" evidence="2">
    <location>
        <begin position="415"/>
        <end position="435"/>
    </location>
</feature>
<accession>A0A9Q0RVG5</accession>
<evidence type="ECO:0000313" key="4">
    <source>
        <dbReference type="Proteomes" id="UP001151699"/>
    </source>
</evidence>
<feature type="transmembrane region" description="Helical" evidence="2">
    <location>
        <begin position="298"/>
        <end position="320"/>
    </location>
</feature>
<dbReference type="Gene3D" id="3.40.50.300">
    <property type="entry name" value="P-loop containing nucleotide triphosphate hydrolases"/>
    <property type="match status" value="1"/>
</dbReference>
<name>A0A9Q0RVG5_9DIPT</name>
<dbReference type="Pfam" id="PF01066">
    <property type="entry name" value="CDP-OH_P_transf"/>
    <property type="match status" value="1"/>
</dbReference>
<dbReference type="InterPro" id="IPR000462">
    <property type="entry name" value="CDP-OH_P_trans"/>
</dbReference>
<evidence type="ECO:0000256" key="2">
    <source>
        <dbReference type="SAM" id="Phobius"/>
    </source>
</evidence>
<dbReference type="InterPro" id="IPR043130">
    <property type="entry name" value="CDP-OH_PTrfase_TM_dom"/>
</dbReference>
<feature type="compositionally biased region" description="Basic residues" evidence="1">
    <location>
        <begin position="90"/>
        <end position="102"/>
    </location>
</feature>
<reference evidence="3" key="1">
    <citation type="submission" date="2022-07" db="EMBL/GenBank/DDBJ databases">
        <authorList>
            <person name="Trinca V."/>
            <person name="Uliana J.V.C."/>
            <person name="Torres T.T."/>
            <person name="Ward R.J."/>
            <person name="Monesi N."/>
        </authorList>
    </citation>
    <scope>NUCLEOTIDE SEQUENCE</scope>
    <source>
        <strain evidence="3">HSMRA1968</strain>
        <tissue evidence="3">Whole embryos</tissue>
    </source>
</reference>
<dbReference type="EMBL" id="WJQU01001943">
    <property type="protein sequence ID" value="KAJ6633509.1"/>
    <property type="molecule type" value="Genomic_DNA"/>
</dbReference>
<dbReference type="SUPFAM" id="SSF52540">
    <property type="entry name" value="P-loop containing nucleoside triphosphate hydrolases"/>
    <property type="match status" value="1"/>
</dbReference>
<evidence type="ECO:0000256" key="1">
    <source>
        <dbReference type="SAM" id="MobiDB-lite"/>
    </source>
</evidence>
<dbReference type="Proteomes" id="UP001151699">
    <property type="component" value="Unassembled WGS sequence"/>
</dbReference>
<feature type="region of interest" description="Disordered" evidence="1">
    <location>
        <begin position="78"/>
        <end position="102"/>
    </location>
</feature>
<feature type="transmembrane region" description="Helical" evidence="2">
    <location>
        <begin position="447"/>
        <end position="465"/>
    </location>
</feature>
<protein>
    <submittedName>
        <fullName evidence="3">Ceramide phosphoethanolamine synthase</fullName>
    </submittedName>
</protein>
<feature type="transmembrane region" description="Helical" evidence="2">
    <location>
        <begin position="108"/>
        <end position="126"/>
    </location>
</feature>
<dbReference type="GO" id="GO:0016780">
    <property type="term" value="F:phosphotransferase activity, for other substituted phosphate groups"/>
    <property type="evidence" value="ECO:0007669"/>
    <property type="project" value="InterPro"/>
</dbReference>
<keyword evidence="2" id="KW-0472">Membrane</keyword>
<proteinExistence type="predicted"/>
<keyword evidence="2" id="KW-0812">Transmembrane</keyword>
<comment type="caution">
    <text evidence="3">The sequence shown here is derived from an EMBL/GenBank/DDBJ whole genome shotgun (WGS) entry which is preliminary data.</text>
</comment>
<evidence type="ECO:0000313" key="3">
    <source>
        <dbReference type="EMBL" id="KAJ6633509.1"/>
    </source>
</evidence>
<gene>
    <name evidence="3" type="primary">Cpes</name>
    <name evidence="3" type="ORF">Bhyg_16643</name>
</gene>
<dbReference type="Gene3D" id="1.20.120.1760">
    <property type="match status" value="1"/>
</dbReference>
<dbReference type="GO" id="GO:0071013">
    <property type="term" value="C:catalytic step 2 spliceosome"/>
    <property type="evidence" value="ECO:0007669"/>
    <property type="project" value="TreeGrafter"/>
</dbReference>
<dbReference type="AlphaFoldDB" id="A0A9Q0RVG5"/>
<dbReference type="GO" id="GO:0003723">
    <property type="term" value="F:RNA binding"/>
    <property type="evidence" value="ECO:0007669"/>
    <property type="project" value="TreeGrafter"/>
</dbReference>
<dbReference type="OrthoDB" id="10253254at2759"/>
<keyword evidence="4" id="KW-1185">Reference proteome</keyword>
<feature type="transmembrane region" description="Helical" evidence="2">
    <location>
        <begin position="230"/>
        <end position="252"/>
    </location>
</feature>
<organism evidence="3 4">
    <name type="scientific">Pseudolycoriella hygida</name>
    <dbReference type="NCBI Taxonomy" id="35572"/>
    <lineage>
        <taxon>Eukaryota</taxon>
        <taxon>Metazoa</taxon>
        <taxon>Ecdysozoa</taxon>
        <taxon>Arthropoda</taxon>
        <taxon>Hexapoda</taxon>
        <taxon>Insecta</taxon>
        <taxon>Pterygota</taxon>
        <taxon>Neoptera</taxon>
        <taxon>Endopterygota</taxon>
        <taxon>Diptera</taxon>
        <taxon>Nematocera</taxon>
        <taxon>Sciaroidea</taxon>
        <taxon>Sciaridae</taxon>
        <taxon>Pseudolycoriella</taxon>
    </lineage>
</organism>
<dbReference type="PANTHER" id="PTHR18934">
    <property type="entry name" value="ATP-DEPENDENT RNA HELICASE"/>
    <property type="match status" value="1"/>
</dbReference>
<keyword evidence="2" id="KW-1133">Transmembrane helix</keyword>
<dbReference type="GO" id="GO:0004386">
    <property type="term" value="F:helicase activity"/>
    <property type="evidence" value="ECO:0007669"/>
    <property type="project" value="TreeGrafter"/>
</dbReference>
<dbReference type="PANTHER" id="PTHR18934:SF136">
    <property type="entry name" value="ATP-DEPENDENT RNA HELICASE DHX35-RELATED"/>
    <property type="match status" value="1"/>
</dbReference>
<dbReference type="GO" id="GO:0016020">
    <property type="term" value="C:membrane"/>
    <property type="evidence" value="ECO:0007669"/>
    <property type="project" value="InterPro"/>
</dbReference>
<dbReference type="GO" id="GO:0008654">
    <property type="term" value="P:phospholipid biosynthetic process"/>
    <property type="evidence" value="ECO:0007669"/>
    <property type="project" value="InterPro"/>
</dbReference>
<dbReference type="InterPro" id="IPR027417">
    <property type="entry name" value="P-loop_NTPase"/>
</dbReference>
<sequence>MYINACSMYTSILHDDDSFASERDCAGSDEVTTFVYNSNHSLTIQAQRDRLPIRNYRDQILYCLENYQTLVLVGETGSGKSTQVPQIPQRHPKSKSKEKKKMIGPSSYISKTLLSLLILIFGWYIYMDVNLYLRIQNYQIDRSFHMNSTILDETTINHASTNTIGSIPSMIPSSTTETNAYESVSWISCDINPLCHVTVKALLLDHTNHYLFAPMATIFDNIFKCSKSTWITPNMISFFHVFVAILAAKLIASDSLGYRRVGVVLFQFRTFLDDLDGHVARQKKHIRGERSEIGTSGYYIDGLCDGLGCIALMIGIFIQLKNNPPRRGYTQLQAILPIADAKHPDSGVVYKVKVTTKKVARKVLCFSGQLLLSSTAWNRYIAIYQDLLERNDLQPLQYIKQMFVFKSNWFLSVAWLWRIVNVHSMLHCILLSIFCDKLWEFLRIIQYSGFIVLLVIICVTEMHVLDVQNFIFESLTGNDTSL</sequence>